<organism evidence="2 3">
    <name type="scientific">Chelatococcus asaccharovorans</name>
    <dbReference type="NCBI Taxonomy" id="28210"/>
    <lineage>
        <taxon>Bacteria</taxon>
        <taxon>Pseudomonadati</taxon>
        <taxon>Pseudomonadota</taxon>
        <taxon>Alphaproteobacteria</taxon>
        <taxon>Hyphomicrobiales</taxon>
        <taxon>Chelatococcaceae</taxon>
        <taxon>Chelatococcus</taxon>
    </lineage>
</organism>
<dbReference type="AlphaFoldDB" id="A0A2V3UVR7"/>
<proteinExistence type="predicted"/>
<reference evidence="2 3" key="1">
    <citation type="submission" date="2018-05" db="EMBL/GenBank/DDBJ databases">
        <title>Genomic Encyclopedia of Type Strains, Phase IV (KMG-IV): sequencing the most valuable type-strain genomes for metagenomic binning, comparative biology and taxonomic classification.</title>
        <authorList>
            <person name="Goeker M."/>
        </authorList>
    </citation>
    <scope>NUCLEOTIDE SEQUENCE [LARGE SCALE GENOMIC DNA]</scope>
    <source>
        <strain evidence="2 3">DSM 6462</strain>
    </source>
</reference>
<dbReference type="RefSeq" id="WP_110372851.1">
    <property type="nucleotide sequence ID" value="NZ_JAHBRY010000001.1"/>
</dbReference>
<name>A0A2V3UVR7_9HYPH</name>
<evidence type="ECO:0000313" key="2">
    <source>
        <dbReference type="EMBL" id="PXW64818.1"/>
    </source>
</evidence>
<evidence type="ECO:0000313" key="3">
    <source>
        <dbReference type="Proteomes" id="UP000248021"/>
    </source>
</evidence>
<accession>A0A2V3UVR7</accession>
<sequence length="81" mass="8553">MRQDQAGFGPPDDLGLIEQSKPLDSRQAVIPAAMVFPDPSVETTGIASGRSENYDAPSALKAGVPRSTSPNVRKRDEDEGG</sequence>
<keyword evidence="3" id="KW-1185">Reference proteome</keyword>
<protein>
    <submittedName>
        <fullName evidence="2">Uncharacterized protein</fullName>
    </submittedName>
</protein>
<dbReference type="Proteomes" id="UP000248021">
    <property type="component" value="Unassembled WGS sequence"/>
</dbReference>
<dbReference type="EMBL" id="QJJK01000001">
    <property type="protein sequence ID" value="PXW64818.1"/>
    <property type="molecule type" value="Genomic_DNA"/>
</dbReference>
<feature type="region of interest" description="Disordered" evidence="1">
    <location>
        <begin position="39"/>
        <end position="81"/>
    </location>
</feature>
<evidence type="ECO:0000256" key="1">
    <source>
        <dbReference type="SAM" id="MobiDB-lite"/>
    </source>
</evidence>
<comment type="caution">
    <text evidence="2">The sequence shown here is derived from an EMBL/GenBank/DDBJ whole genome shotgun (WGS) entry which is preliminary data.</text>
</comment>
<gene>
    <name evidence="2" type="ORF">C7450_101577</name>
</gene>